<feature type="chain" id="PRO_5015870409" evidence="1">
    <location>
        <begin position="20"/>
        <end position="264"/>
    </location>
</feature>
<dbReference type="AlphaFoldDB" id="A0A2V4KZS8"/>
<gene>
    <name evidence="2" type="ORF">DMO17_08230</name>
</gene>
<evidence type="ECO:0000313" key="2">
    <source>
        <dbReference type="EMBL" id="PYC26009.1"/>
    </source>
</evidence>
<dbReference type="Proteomes" id="UP000248146">
    <property type="component" value="Unassembled WGS sequence"/>
</dbReference>
<comment type="caution">
    <text evidence="2">The sequence shown here is derived from an EMBL/GenBank/DDBJ whole genome shotgun (WGS) entry which is preliminary data.</text>
</comment>
<keyword evidence="1" id="KW-0732">Signal</keyword>
<evidence type="ECO:0000313" key="3">
    <source>
        <dbReference type="Proteomes" id="UP000248146"/>
    </source>
</evidence>
<dbReference type="RefSeq" id="WP_110682355.1">
    <property type="nucleotide sequence ID" value="NZ_CP154874.1"/>
</dbReference>
<name>A0A2V4KZS8_AQUAC</name>
<evidence type="ECO:0000256" key="1">
    <source>
        <dbReference type="SAM" id="SignalP"/>
    </source>
</evidence>
<dbReference type="OrthoDB" id="8747607at2"/>
<dbReference type="EMBL" id="QJRX01000004">
    <property type="protein sequence ID" value="PYC26009.1"/>
    <property type="molecule type" value="Genomic_DNA"/>
</dbReference>
<proteinExistence type="predicted"/>
<sequence>MFRWLLPLALALCAPAVQAEQLVRVGAYHFPPYVTKPESQSPGGLLPEMLVALNEAQDDYHFSLVPTSVTRRYRDFTQARYDLIFFESPDWGWQDIALDKLDLQIADAEVYVTRAAPDRDQRYFDSLRGKRMALYSGYHYGFAGFNANQDFLIRNFNAVLTYSHDSNLLMLLHDRVDISVVTRSYLRLYQRQNPEEGRQLLVSERTDQVYRHHALLRPEGPIDGLSLGELLSGLRASGKLPELLVRYQLPTAQADVELADPMPH</sequence>
<reference evidence="2 3" key="1">
    <citation type="submission" date="2018-06" db="EMBL/GenBank/DDBJ databases">
        <title>Pseudomonas diversity within urban Lake Michigan freshwaters.</title>
        <authorList>
            <person name="Batrich M."/>
            <person name="Hatzopoulos T."/>
            <person name="Putonti C."/>
        </authorList>
    </citation>
    <scope>NUCLEOTIDE SEQUENCE [LARGE SCALE GENOMIC DNA]</scope>
    <source>
        <strain evidence="2 3">MB-090714</strain>
    </source>
</reference>
<feature type="signal peptide" evidence="1">
    <location>
        <begin position="1"/>
        <end position="19"/>
    </location>
</feature>
<organism evidence="2 3">
    <name type="scientific">Aquipseudomonas alcaligenes</name>
    <name type="common">Pseudomonas alcaligenes</name>
    <dbReference type="NCBI Taxonomy" id="43263"/>
    <lineage>
        <taxon>Bacteria</taxon>
        <taxon>Pseudomonadati</taxon>
        <taxon>Pseudomonadota</taxon>
        <taxon>Gammaproteobacteria</taxon>
        <taxon>Pseudomonadales</taxon>
        <taxon>Pseudomonadaceae</taxon>
        <taxon>Aquipseudomonas</taxon>
    </lineage>
</organism>
<protein>
    <submittedName>
        <fullName evidence="2">Amino acid ABC transporter substrate-binding protein</fullName>
    </submittedName>
</protein>
<dbReference type="SUPFAM" id="SSF53850">
    <property type="entry name" value="Periplasmic binding protein-like II"/>
    <property type="match status" value="1"/>
</dbReference>
<accession>A0A2V4KZS8</accession>